<proteinExistence type="predicted"/>
<dbReference type="AlphaFoldDB" id="A0AB34QQ53"/>
<gene>
    <name evidence="1" type="ORF">B4127_1505</name>
</gene>
<protein>
    <recommendedName>
        <fullName evidence="3">Phage protein</fullName>
    </recommendedName>
</protein>
<evidence type="ECO:0008006" key="3">
    <source>
        <dbReference type="Google" id="ProtNLM"/>
    </source>
</evidence>
<sequence>MTEQTLRIKDYYFRIIEGVNTETWELTGKEADGYFKADLIKKNIAQVGSKKIDFSNEIKVDFNVFGEETKKQINEHLMAVYKLVVEGAKEYGLEED</sequence>
<dbReference type="Proteomes" id="UP000031978">
    <property type="component" value="Unassembled WGS sequence"/>
</dbReference>
<evidence type="ECO:0000313" key="2">
    <source>
        <dbReference type="Proteomes" id="UP000031978"/>
    </source>
</evidence>
<dbReference type="RefSeq" id="WP_044141723.1">
    <property type="nucleotide sequence ID" value="NZ_JXCL01000040.1"/>
</dbReference>
<dbReference type="EMBL" id="JXCL01000040">
    <property type="protein sequence ID" value="KIL12174.1"/>
    <property type="molecule type" value="Genomic_DNA"/>
</dbReference>
<name>A0AB34QQ53_BACPU</name>
<reference evidence="1 2" key="1">
    <citation type="submission" date="2014-12" db="EMBL/GenBank/DDBJ databases">
        <title>Draft Genome Sequences of Five Spore-Forming Food Isolates of Bacillus pumilus.</title>
        <authorList>
            <person name="de Jong A."/>
            <person name="van Heel A.J."/>
            <person name="Montalban-Lopez M."/>
            <person name="Krawczyk A.O."/>
            <person name="Berendsen E.M."/>
            <person name="Wells-Bennik M."/>
            <person name="Kuipers O.P."/>
        </authorList>
    </citation>
    <scope>NUCLEOTIDE SEQUENCE [LARGE SCALE GENOMIC DNA]</scope>
    <source>
        <strain evidence="1 2">B4127</strain>
    </source>
</reference>
<comment type="caution">
    <text evidence="1">The sequence shown here is derived from an EMBL/GenBank/DDBJ whole genome shotgun (WGS) entry which is preliminary data.</text>
</comment>
<evidence type="ECO:0000313" key="1">
    <source>
        <dbReference type="EMBL" id="KIL12174.1"/>
    </source>
</evidence>
<accession>A0AB34QQ53</accession>
<organism evidence="1 2">
    <name type="scientific">Bacillus pumilus</name>
    <name type="common">Bacillus mesentericus</name>
    <dbReference type="NCBI Taxonomy" id="1408"/>
    <lineage>
        <taxon>Bacteria</taxon>
        <taxon>Bacillati</taxon>
        <taxon>Bacillota</taxon>
        <taxon>Bacilli</taxon>
        <taxon>Bacillales</taxon>
        <taxon>Bacillaceae</taxon>
        <taxon>Bacillus</taxon>
    </lineage>
</organism>